<protein>
    <recommendedName>
        <fullName evidence="3">mannan endo-1,6-alpha-mannosidase</fullName>
        <ecNumber evidence="3">3.2.1.101</ecNumber>
    </recommendedName>
</protein>
<dbReference type="Gene3D" id="1.50.10.20">
    <property type="match status" value="1"/>
</dbReference>
<keyword evidence="10" id="KW-1185">Reference proteome</keyword>
<dbReference type="EC" id="3.2.1.101" evidence="3"/>
<proteinExistence type="inferred from homology"/>
<reference evidence="9 10" key="1">
    <citation type="journal article" date="2023" name="G3 (Bethesda)">
        <title>A chromosome-level genome assembly of Zasmidium syzygii isolated from banana leaves.</title>
        <authorList>
            <person name="van Westerhoven A.C."/>
            <person name="Mehrabi R."/>
            <person name="Talebi R."/>
            <person name="Steentjes M.B.F."/>
            <person name="Corcolon B."/>
            <person name="Chong P.A."/>
            <person name="Kema G.H.J."/>
            <person name="Seidl M.F."/>
        </authorList>
    </citation>
    <scope>NUCLEOTIDE SEQUENCE [LARGE SCALE GENOMIC DNA]</scope>
    <source>
        <strain evidence="9 10">P124</strain>
    </source>
</reference>
<evidence type="ECO:0000256" key="4">
    <source>
        <dbReference type="ARBA" id="ARBA00022729"/>
    </source>
</evidence>
<dbReference type="PANTHER" id="PTHR12145">
    <property type="entry name" value="MANNAN ENDO-1,6-ALPHA-MANNOSIDASE DCW1"/>
    <property type="match status" value="1"/>
</dbReference>
<organism evidence="9 10">
    <name type="scientific">Zasmidium cellare</name>
    <name type="common">Wine cellar mold</name>
    <name type="synonym">Racodium cellare</name>
    <dbReference type="NCBI Taxonomy" id="395010"/>
    <lineage>
        <taxon>Eukaryota</taxon>
        <taxon>Fungi</taxon>
        <taxon>Dikarya</taxon>
        <taxon>Ascomycota</taxon>
        <taxon>Pezizomycotina</taxon>
        <taxon>Dothideomycetes</taxon>
        <taxon>Dothideomycetidae</taxon>
        <taxon>Mycosphaerellales</taxon>
        <taxon>Mycosphaerellaceae</taxon>
        <taxon>Zasmidium</taxon>
    </lineage>
</organism>
<evidence type="ECO:0000256" key="5">
    <source>
        <dbReference type="ARBA" id="ARBA00022801"/>
    </source>
</evidence>
<name>A0ABR0DZ46_ZASCE</name>
<evidence type="ECO:0000256" key="1">
    <source>
        <dbReference type="ARBA" id="ARBA00001452"/>
    </source>
</evidence>
<evidence type="ECO:0000256" key="8">
    <source>
        <dbReference type="SAM" id="MobiDB-lite"/>
    </source>
</evidence>
<evidence type="ECO:0000313" key="9">
    <source>
        <dbReference type="EMBL" id="KAK4494275.1"/>
    </source>
</evidence>
<dbReference type="InterPro" id="IPR005198">
    <property type="entry name" value="Glyco_hydro_76"/>
</dbReference>
<comment type="caution">
    <text evidence="9">The sequence shown here is derived from an EMBL/GenBank/DDBJ whole genome shotgun (WGS) entry which is preliminary data.</text>
</comment>
<keyword evidence="4" id="KW-0732">Signal</keyword>
<dbReference type="PANTHER" id="PTHR12145:SF41">
    <property type="entry name" value="MANNAN ENDO-1,6-ALPHA-MANNOSIDASE"/>
    <property type="match status" value="1"/>
</dbReference>
<evidence type="ECO:0000256" key="6">
    <source>
        <dbReference type="ARBA" id="ARBA00023180"/>
    </source>
</evidence>
<feature type="region of interest" description="Disordered" evidence="8">
    <location>
        <begin position="242"/>
        <end position="271"/>
    </location>
</feature>
<evidence type="ECO:0000313" key="10">
    <source>
        <dbReference type="Proteomes" id="UP001305779"/>
    </source>
</evidence>
<keyword evidence="6" id="KW-0325">Glycoprotein</keyword>
<evidence type="ECO:0000256" key="2">
    <source>
        <dbReference type="ARBA" id="ARBA00009699"/>
    </source>
</evidence>
<evidence type="ECO:0000256" key="7">
    <source>
        <dbReference type="ARBA" id="ARBA00023295"/>
    </source>
</evidence>
<dbReference type="EMBL" id="JAXOVC010000014">
    <property type="protein sequence ID" value="KAK4494275.1"/>
    <property type="molecule type" value="Genomic_DNA"/>
</dbReference>
<dbReference type="Proteomes" id="UP001305779">
    <property type="component" value="Unassembled WGS sequence"/>
</dbReference>
<gene>
    <name evidence="9" type="ORF">PRZ48_014573</name>
</gene>
<sequence length="271" mass="30201">MTAAETNFPNPPADQPQWLALAQAVYNTQRLRWDDSSCSGGLKWQIFTFNNGYNYKNSISNGCFFQLAARLGMYTNNQSYIEWATKSWDWARSVELVSDNYLVYDGTDDNLDCKELNHLQWSYNAGVYLYGSAILWNMTEGATRDEWRGRTEGLLDAAKRIFFFDNGTMQETACEGSHNCNIDQQTFKAYLSRWMAATIKVAPWTEDTIMPLLQASARAAAESQMNALEVFQSNLISTAKGPVTNSTGGTSQGDPNAGTDSGSKPITYAPT</sequence>
<keyword evidence="7" id="KW-0326">Glycosidase</keyword>
<comment type="similarity">
    <text evidence="2">Belongs to the glycosyl hydrolase 76 family.</text>
</comment>
<accession>A0ABR0DZ46</accession>
<keyword evidence="5" id="KW-0378">Hydrolase</keyword>
<dbReference type="SUPFAM" id="SSF48208">
    <property type="entry name" value="Six-hairpin glycosidases"/>
    <property type="match status" value="1"/>
</dbReference>
<dbReference type="InterPro" id="IPR008928">
    <property type="entry name" value="6-hairpin_glycosidase_sf"/>
</dbReference>
<evidence type="ECO:0000256" key="3">
    <source>
        <dbReference type="ARBA" id="ARBA00012350"/>
    </source>
</evidence>
<comment type="catalytic activity">
    <reaction evidence="1">
        <text>Random hydrolysis of (1-&gt;6)-alpha-D-mannosidic linkages in unbranched (1-&gt;6)-mannans.</text>
        <dbReference type="EC" id="3.2.1.101"/>
    </reaction>
</comment>
<dbReference type="InterPro" id="IPR014480">
    <property type="entry name" value="Mannan-1_6-alpha_mannosidase"/>
</dbReference>
<dbReference type="Pfam" id="PF03663">
    <property type="entry name" value="Glyco_hydro_76"/>
    <property type="match status" value="1"/>
</dbReference>